<feature type="non-terminal residue" evidence="5">
    <location>
        <position position="148"/>
    </location>
</feature>
<dbReference type="Proteomes" id="UP001529510">
    <property type="component" value="Unassembled WGS sequence"/>
</dbReference>
<dbReference type="PANTHER" id="PTHR10903:SF188">
    <property type="entry name" value="GTPASE IMAP FAMILY MEMBER 2-LIKE-RELATED"/>
    <property type="match status" value="1"/>
</dbReference>
<dbReference type="GO" id="GO:0005525">
    <property type="term" value="F:GTP binding"/>
    <property type="evidence" value="ECO:0007669"/>
    <property type="project" value="UniProtKB-KW"/>
</dbReference>
<comment type="similarity">
    <text evidence="1">Belongs to the TRAFAC class TrmE-Era-EngA-EngB-Septin-like GTPase superfamily. AIG1/Toc34/Toc159-like paraseptin GTPase family. IAN subfamily.</text>
</comment>
<reference evidence="5 6" key="1">
    <citation type="submission" date="2024-05" db="EMBL/GenBank/DDBJ databases">
        <title>Genome sequencing and assembly of Indian major carp, Cirrhinus mrigala (Hamilton, 1822).</title>
        <authorList>
            <person name="Mohindra V."/>
            <person name="Chowdhury L.M."/>
            <person name="Lal K."/>
            <person name="Jena J.K."/>
        </authorList>
    </citation>
    <scope>NUCLEOTIDE SEQUENCE [LARGE SCALE GENOMIC DNA]</scope>
    <source>
        <strain evidence="5">CM1030</strain>
        <tissue evidence="5">Blood</tissue>
    </source>
</reference>
<dbReference type="PROSITE" id="PS51720">
    <property type="entry name" value="G_AIG1"/>
    <property type="match status" value="1"/>
</dbReference>
<dbReference type="EMBL" id="JAMKFB020000001">
    <property type="protein sequence ID" value="KAL0202355.1"/>
    <property type="molecule type" value="Genomic_DNA"/>
</dbReference>
<organism evidence="5 6">
    <name type="scientific">Cirrhinus mrigala</name>
    <name type="common">Mrigala</name>
    <dbReference type="NCBI Taxonomy" id="683832"/>
    <lineage>
        <taxon>Eukaryota</taxon>
        <taxon>Metazoa</taxon>
        <taxon>Chordata</taxon>
        <taxon>Craniata</taxon>
        <taxon>Vertebrata</taxon>
        <taxon>Euteleostomi</taxon>
        <taxon>Actinopterygii</taxon>
        <taxon>Neopterygii</taxon>
        <taxon>Teleostei</taxon>
        <taxon>Ostariophysi</taxon>
        <taxon>Cypriniformes</taxon>
        <taxon>Cyprinidae</taxon>
        <taxon>Labeoninae</taxon>
        <taxon>Labeonini</taxon>
        <taxon>Cirrhinus</taxon>
    </lineage>
</organism>
<keyword evidence="2" id="KW-0547">Nucleotide-binding</keyword>
<dbReference type="InterPro" id="IPR006703">
    <property type="entry name" value="G_AIG1"/>
</dbReference>
<evidence type="ECO:0000313" key="5">
    <source>
        <dbReference type="EMBL" id="KAL0202355.1"/>
    </source>
</evidence>
<dbReference type="Gene3D" id="3.40.50.300">
    <property type="entry name" value="P-loop containing nucleotide triphosphate hydrolases"/>
    <property type="match status" value="1"/>
</dbReference>
<feature type="domain" description="AIG1-type G" evidence="4">
    <location>
        <begin position="9"/>
        <end position="148"/>
    </location>
</feature>
<proteinExistence type="inferred from homology"/>
<dbReference type="SUPFAM" id="SSF52540">
    <property type="entry name" value="P-loop containing nucleoside triphosphate hydrolases"/>
    <property type="match status" value="1"/>
</dbReference>
<keyword evidence="6" id="KW-1185">Reference proteome</keyword>
<keyword evidence="3" id="KW-0342">GTP-binding</keyword>
<evidence type="ECO:0000256" key="3">
    <source>
        <dbReference type="ARBA" id="ARBA00023134"/>
    </source>
</evidence>
<evidence type="ECO:0000313" key="6">
    <source>
        <dbReference type="Proteomes" id="UP001529510"/>
    </source>
</evidence>
<gene>
    <name evidence="5" type="ORF">M9458_000373</name>
</gene>
<dbReference type="InterPro" id="IPR045058">
    <property type="entry name" value="GIMA/IAN/Toc"/>
</dbReference>
<name>A0ABD0RYL7_CIRMR</name>
<sequence length="148" mass="16846">MNFLTAGDSQNLRIVLLGVSGAGKSTIRNAVLGGEAFKQRRTTKSEIQTGRVEDKYISITDTPGFFNTHLTDEELQEQMMKSLSLAHPGPHVFLLVINLETFEEDERNIVEKIQEIFGAQAFKFTLVLVTGREKMSRRDWMLFILRQL</sequence>
<evidence type="ECO:0000256" key="1">
    <source>
        <dbReference type="ARBA" id="ARBA00008535"/>
    </source>
</evidence>
<comment type="caution">
    <text evidence="5">The sequence shown here is derived from an EMBL/GenBank/DDBJ whole genome shotgun (WGS) entry which is preliminary data.</text>
</comment>
<dbReference type="InterPro" id="IPR027417">
    <property type="entry name" value="P-loop_NTPase"/>
</dbReference>
<dbReference type="PANTHER" id="PTHR10903">
    <property type="entry name" value="GTPASE, IMAP FAMILY MEMBER-RELATED"/>
    <property type="match status" value="1"/>
</dbReference>
<dbReference type="Pfam" id="PF04548">
    <property type="entry name" value="AIG1"/>
    <property type="match status" value="1"/>
</dbReference>
<evidence type="ECO:0000256" key="2">
    <source>
        <dbReference type="ARBA" id="ARBA00022741"/>
    </source>
</evidence>
<protein>
    <recommendedName>
        <fullName evidence="4">AIG1-type G domain-containing protein</fullName>
    </recommendedName>
</protein>
<dbReference type="AlphaFoldDB" id="A0ABD0RYL7"/>
<accession>A0ABD0RYL7</accession>
<evidence type="ECO:0000259" key="4">
    <source>
        <dbReference type="PROSITE" id="PS51720"/>
    </source>
</evidence>